<name>A0A6P4DQA7_ARADU</name>
<organism evidence="7 8">
    <name type="scientific">Arachis duranensis</name>
    <name type="common">Wild peanut</name>
    <dbReference type="NCBI Taxonomy" id="130453"/>
    <lineage>
        <taxon>Eukaryota</taxon>
        <taxon>Viridiplantae</taxon>
        <taxon>Streptophyta</taxon>
        <taxon>Embryophyta</taxon>
        <taxon>Tracheophyta</taxon>
        <taxon>Spermatophyta</taxon>
        <taxon>Magnoliopsida</taxon>
        <taxon>eudicotyledons</taxon>
        <taxon>Gunneridae</taxon>
        <taxon>Pentapetalae</taxon>
        <taxon>rosids</taxon>
        <taxon>fabids</taxon>
        <taxon>Fabales</taxon>
        <taxon>Fabaceae</taxon>
        <taxon>Papilionoideae</taxon>
        <taxon>50 kb inversion clade</taxon>
        <taxon>dalbergioids sensu lato</taxon>
        <taxon>Dalbergieae</taxon>
        <taxon>Pterocarpus clade</taxon>
        <taxon>Arachis</taxon>
    </lineage>
</organism>
<evidence type="ECO:0000256" key="2">
    <source>
        <dbReference type="ARBA" id="ARBA00022692"/>
    </source>
</evidence>
<keyword evidence="3 6" id="KW-1133">Transmembrane helix</keyword>
<proteinExistence type="inferred from homology"/>
<feature type="transmembrane region" description="Helical" evidence="6">
    <location>
        <begin position="239"/>
        <end position="261"/>
    </location>
</feature>
<reference evidence="7" key="1">
    <citation type="journal article" date="2016" name="Nat. Genet.">
        <title>The genome sequences of Arachis duranensis and Arachis ipaensis, the diploid ancestors of cultivated peanut.</title>
        <authorList>
            <person name="Bertioli D.J."/>
            <person name="Cannon S.B."/>
            <person name="Froenicke L."/>
            <person name="Huang G."/>
            <person name="Farmer A.D."/>
            <person name="Cannon E.K."/>
            <person name="Liu X."/>
            <person name="Gao D."/>
            <person name="Clevenger J."/>
            <person name="Dash S."/>
            <person name="Ren L."/>
            <person name="Moretzsohn M.C."/>
            <person name="Shirasawa K."/>
            <person name="Huang W."/>
            <person name="Vidigal B."/>
            <person name="Abernathy B."/>
            <person name="Chu Y."/>
            <person name="Niederhuth C.E."/>
            <person name="Umale P."/>
            <person name="Araujo A.C."/>
            <person name="Kozik A."/>
            <person name="Kim K.D."/>
            <person name="Burow M.D."/>
            <person name="Varshney R.K."/>
            <person name="Wang X."/>
            <person name="Zhang X."/>
            <person name="Barkley N."/>
            <person name="Guimaraes P.M."/>
            <person name="Isobe S."/>
            <person name="Guo B."/>
            <person name="Liao B."/>
            <person name="Stalker H.T."/>
            <person name="Schmitz R.J."/>
            <person name="Scheffler B.E."/>
            <person name="Leal-Bertioli S.C."/>
            <person name="Xun X."/>
            <person name="Jackson S.A."/>
            <person name="Michelmore R."/>
            <person name="Ozias-Akins P."/>
        </authorList>
    </citation>
    <scope>NUCLEOTIDE SEQUENCE [LARGE SCALE GENOMIC DNA]</scope>
    <source>
        <strain evidence="7">cv. V14167</strain>
    </source>
</reference>
<dbReference type="KEGG" id="adu:107491618"/>
<keyword evidence="7" id="KW-1185">Reference proteome</keyword>
<dbReference type="RefSeq" id="XP_015967987.1">
    <property type="nucleotide sequence ID" value="XM_016112501.3"/>
</dbReference>
<gene>
    <name evidence="8" type="primary">LOC107491618</name>
</gene>
<keyword evidence="4 6" id="KW-0472">Membrane</keyword>
<dbReference type="InterPro" id="IPR008511">
    <property type="entry name" value="ROH1-like"/>
</dbReference>
<dbReference type="OrthoDB" id="1878996at2759"/>
<evidence type="ECO:0000256" key="5">
    <source>
        <dbReference type="ARBA" id="ARBA00035114"/>
    </source>
</evidence>
<evidence type="ECO:0000313" key="7">
    <source>
        <dbReference type="Proteomes" id="UP000515211"/>
    </source>
</evidence>
<evidence type="ECO:0000256" key="4">
    <source>
        <dbReference type="ARBA" id="ARBA00023136"/>
    </source>
</evidence>
<evidence type="ECO:0000256" key="3">
    <source>
        <dbReference type="ARBA" id="ARBA00022989"/>
    </source>
</evidence>
<comment type="similarity">
    <text evidence="5">Belongs to the ROH1 family.</text>
</comment>
<accession>A0A6P4DQA7</accession>
<dbReference type="GO" id="GO:0016020">
    <property type="term" value="C:membrane"/>
    <property type="evidence" value="ECO:0007669"/>
    <property type="project" value="UniProtKB-SubCell"/>
</dbReference>
<evidence type="ECO:0000256" key="6">
    <source>
        <dbReference type="SAM" id="Phobius"/>
    </source>
</evidence>
<evidence type="ECO:0000313" key="8">
    <source>
        <dbReference type="RefSeq" id="XP_015967987.1"/>
    </source>
</evidence>
<dbReference type="AlphaFoldDB" id="A0A6P4DQA7"/>
<protein>
    <submittedName>
        <fullName evidence="8">Protein ROH1</fullName>
    </submittedName>
</protein>
<dbReference type="GeneID" id="107491618"/>
<reference evidence="8" key="2">
    <citation type="submission" date="2025-08" db="UniProtKB">
        <authorList>
            <consortium name="RefSeq"/>
        </authorList>
    </citation>
    <scope>IDENTIFICATION</scope>
    <source>
        <tissue evidence="8">Whole plant</tissue>
    </source>
</reference>
<dbReference type="PANTHER" id="PTHR31509">
    <property type="entry name" value="BPS1-LIKE PROTEIN"/>
    <property type="match status" value="1"/>
</dbReference>
<evidence type="ECO:0000256" key="1">
    <source>
        <dbReference type="ARBA" id="ARBA00004167"/>
    </source>
</evidence>
<keyword evidence="2 6" id="KW-0812">Transmembrane</keyword>
<dbReference type="Pfam" id="PF05633">
    <property type="entry name" value="ROH1-like"/>
    <property type="match status" value="1"/>
</dbReference>
<comment type="subcellular location">
    <subcellularLocation>
        <location evidence="1">Membrane</location>
        <topology evidence="1">Single-pass membrane protein</topology>
    </subcellularLocation>
</comment>
<sequence>MSAMMDDQGSSVMFIRGNQVHSMDGSSLELELETFQRQVTLRFLELAAVGNDDLLSLAWMRKLLDIFILCQDELRMIFFNHRAQVMKPPMDRIVSDFFERCVKALDLCNAVRDGIEQIKQCQRLLEIVLCALDQKRIIGEGQCRRAKKALADLANCMFDDKESSAYMALRNRSFGRNTTIKDLYQIHNQNSNYQHRSVGHFRSLSWSVSRNWSAAKQLQAIGNSLCPPKSNDLVATNGLAMPVYTMSSVLLFVMWALVAAIPCQDRRLQLHILIPRQFPWSAPLLSLHERIMEDSKKKERKNACGLLREIQQIEKCARVINELVDTLQFPLAEEKGEEVRQRVQDLSHVLEALKDGLDPLERQVREVFHVIVRGRVGT</sequence>
<dbReference type="Proteomes" id="UP000515211">
    <property type="component" value="Chromosome 5"/>
</dbReference>